<comment type="caution">
    <text evidence="2">The sequence shown here is derived from an EMBL/GenBank/DDBJ whole genome shotgun (WGS) entry which is preliminary data.</text>
</comment>
<protein>
    <submittedName>
        <fullName evidence="2">Uncharacterized protein</fullName>
    </submittedName>
</protein>
<feature type="compositionally biased region" description="Low complexity" evidence="1">
    <location>
        <begin position="38"/>
        <end position="73"/>
    </location>
</feature>
<reference evidence="2" key="2">
    <citation type="journal article" date="2022" name="Microbiol. Resour. Announc.">
        <title>Whole-Genome Sequence of Entomortierella parvispora E1425, a Mucoromycotan Fungus Associated with Burkholderiaceae-Related Endosymbiotic Bacteria.</title>
        <authorList>
            <person name="Herlambang A."/>
            <person name="Guo Y."/>
            <person name="Takashima Y."/>
            <person name="Narisawa K."/>
            <person name="Ohta H."/>
            <person name="Nishizawa T."/>
        </authorList>
    </citation>
    <scope>NUCLEOTIDE SEQUENCE</scope>
    <source>
        <strain evidence="2">E1425</strain>
    </source>
</reference>
<keyword evidence="3" id="KW-1185">Reference proteome</keyword>
<reference evidence="2" key="1">
    <citation type="submission" date="2021-11" db="EMBL/GenBank/DDBJ databases">
        <authorList>
            <person name="Herlambang A."/>
            <person name="Guo Y."/>
            <person name="Takashima Y."/>
            <person name="Nishizawa T."/>
        </authorList>
    </citation>
    <scope>NUCLEOTIDE SEQUENCE</scope>
    <source>
        <strain evidence="2">E1425</strain>
    </source>
</reference>
<sequence>MATRKPRAKSARIEPMDMESSSLQVTVQRKEQQPQPPLSRQQPPLEQQQLPQPSESPPKQQLPQQHQTHQPPQILSPPPKPITPLPQEQECQLLSASAGKLATDIPEILLMIMQHWSHSKRTLARLRLVSRSFRDAADRYFRIPLRIEDVKYGAERFPRLERLRAVHLLQCPHLISVLRVVDIPVAEDNCGIPFDFIATNCTELKSLSIFPRFKVKGEQIYARVDHPYQQNLIQQLLLGSMARSLSGTDTATSTEVSQPSSGPVPEQFGLPSPKDACYRLKELIVGGPIPEWDIYPLLGAPFPASDLCRVPESLLGLEVLSIKGLRDWKSREFTMFCQHFPQLSQFALCIWRPEHITADQRSTIMACSNETSTSTTTTTLMSIPKAPSYPTPQRLGIKTLQLSGMTSFGTDDIRRLLDSFPDLEELDIRFSQQRSISCIEKSSAKVAPVFTGLKRLSIKYTSPITLRTIGPCLVDLEELSLICSGYLLDRRTSYIVDAFKKRQTQLAESPKRFLKKLELSHATNETSWNTVNKFVKRAGLALLLSKMDQFHYLETLVLGAKLSLFMKVTKPVKAFRVAEYRFPPCFQTLRVLELKAPEEHERGRVPDDVQDEFWKEYLPRMPRLQTLAIHDVWGLDRFPFRCGMKQSPLEPSACWFAKIEKVNGVQQCACLMHTVSTDISKTEPAPSCRYMAVNRKTTNTETLPTPIMPALPLPIPRLTKLTLHLYGQLKRPIMERWPVAFFDWIDTHFPEMEALHLRCTDFAVEIRNAMRVEAKKKWPDMDFVMDE</sequence>
<evidence type="ECO:0000256" key="1">
    <source>
        <dbReference type="SAM" id="MobiDB-lite"/>
    </source>
</evidence>
<feature type="compositionally biased region" description="Basic residues" evidence="1">
    <location>
        <begin position="1"/>
        <end position="10"/>
    </location>
</feature>
<name>A0A9P3LXI9_9FUNG</name>
<gene>
    <name evidence="2" type="ORF">EMPS_06542</name>
</gene>
<feature type="region of interest" description="Disordered" evidence="1">
    <location>
        <begin position="1"/>
        <end position="86"/>
    </location>
</feature>
<proteinExistence type="predicted"/>
<dbReference type="AlphaFoldDB" id="A0A9P3LXI9"/>
<accession>A0A9P3LXI9</accession>
<evidence type="ECO:0000313" key="3">
    <source>
        <dbReference type="Proteomes" id="UP000827284"/>
    </source>
</evidence>
<dbReference type="SUPFAM" id="SSF52047">
    <property type="entry name" value="RNI-like"/>
    <property type="match status" value="1"/>
</dbReference>
<dbReference type="OrthoDB" id="10626728at2759"/>
<dbReference type="InterPro" id="IPR032675">
    <property type="entry name" value="LRR_dom_sf"/>
</dbReference>
<feature type="compositionally biased region" description="Pro residues" evidence="1">
    <location>
        <begin position="74"/>
        <end position="84"/>
    </location>
</feature>
<dbReference type="Gene3D" id="3.80.10.10">
    <property type="entry name" value="Ribonuclease Inhibitor"/>
    <property type="match status" value="1"/>
</dbReference>
<organism evidence="2 3">
    <name type="scientific">Entomortierella parvispora</name>
    <dbReference type="NCBI Taxonomy" id="205924"/>
    <lineage>
        <taxon>Eukaryota</taxon>
        <taxon>Fungi</taxon>
        <taxon>Fungi incertae sedis</taxon>
        <taxon>Mucoromycota</taxon>
        <taxon>Mortierellomycotina</taxon>
        <taxon>Mortierellomycetes</taxon>
        <taxon>Mortierellales</taxon>
        <taxon>Mortierellaceae</taxon>
        <taxon>Entomortierella</taxon>
    </lineage>
</organism>
<dbReference type="Proteomes" id="UP000827284">
    <property type="component" value="Unassembled WGS sequence"/>
</dbReference>
<evidence type="ECO:0000313" key="2">
    <source>
        <dbReference type="EMBL" id="GJJ74184.1"/>
    </source>
</evidence>
<dbReference type="EMBL" id="BQFW01000008">
    <property type="protein sequence ID" value="GJJ74184.1"/>
    <property type="molecule type" value="Genomic_DNA"/>
</dbReference>